<feature type="compositionally biased region" description="Polar residues" evidence="14">
    <location>
        <begin position="17"/>
        <end position="26"/>
    </location>
</feature>
<feature type="binding site" evidence="13">
    <location>
        <position position="98"/>
    </location>
    <ligand>
        <name>Mg(2+)</name>
        <dbReference type="ChEBI" id="CHEBI:18420"/>
        <label>2</label>
        <note>catalytic</note>
    </ligand>
</feature>
<dbReference type="GO" id="GO:0003723">
    <property type="term" value="F:RNA binding"/>
    <property type="evidence" value="ECO:0007669"/>
    <property type="project" value="UniProtKB-UniRule"/>
</dbReference>
<dbReference type="Pfam" id="PF04928">
    <property type="entry name" value="PAP_central"/>
    <property type="match status" value="1"/>
</dbReference>
<dbReference type="Gene3D" id="3.30.460.10">
    <property type="entry name" value="Beta Polymerase, domain 2"/>
    <property type="match status" value="1"/>
</dbReference>
<dbReference type="GO" id="GO:0005634">
    <property type="term" value="C:nucleus"/>
    <property type="evidence" value="ECO:0007669"/>
    <property type="project" value="UniProtKB-SubCell"/>
</dbReference>
<feature type="domain" description="Poly(A) polymerase central" evidence="16">
    <location>
        <begin position="202"/>
        <end position="342"/>
    </location>
</feature>
<feature type="binding site" evidence="12">
    <location>
        <position position="150"/>
    </location>
    <ligand>
        <name>ATP</name>
        <dbReference type="ChEBI" id="CHEBI:30616"/>
    </ligand>
</feature>
<dbReference type="InterPro" id="IPR014492">
    <property type="entry name" value="PolyA_polymerase"/>
</dbReference>
<dbReference type="GO" id="GO:0005524">
    <property type="term" value="F:ATP binding"/>
    <property type="evidence" value="ECO:0007669"/>
    <property type="project" value="UniProtKB-UniRule"/>
</dbReference>
<dbReference type="GO" id="GO:1990817">
    <property type="term" value="F:poly(A) RNA polymerase activity"/>
    <property type="evidence" value="ECO:0007669"/>
    <property type="project" value="UniProtKB-UniRule"/>
</dbReference>
<dbReference type="SUPFAM" id="SSF81631">
    <property type="entry name" value="PAP/OAS1 substrate-binding domain"/>
    <property type="match status" value="1"/>
</dbReference>
<dbReference type="GO" id="GO:0006397">
    <property type="term" value="P:mRNA processing"/>
    <property type="evidence" value="ECO:0007669"/>
    <property type="project" value="UniProtKB-KW"/>
</dbReference>
<dbReference type="EMBL" id="JH370149">
    <property type="protein sequence ID" value="ELA41119.1"/>
    <property type="molecule type" value="Genomic_DNA"/>
</dbReference>
<evidence type="ECO:0000256" key="4">
    <source>
        <dbReference type="ARBA" id="ARBA00022664"/>
    </source>
</evidence>
<dbReference type="EC" id="2.7.7.19" evidence="11"/>
<evidence type="ECO:0000256" key="12">
    <source>
        <dbReference type="PIRSR" id="PIRSR018425-1"/>
    </source>
</evidence>
<dbReference type="CDD" id="cd05402">
    <property type="entry name" value="NT_PAP_TUTase"/>
    <property type="match status" value="1"/>
</dbReference>
<dbReference type="InterPro" id="IPR043519">
    <property type="entry name" value="NT_sf"/>
</dbReference>
<feature type="binding site" evidence="13">
    <location>
        <position position="96"/>
    </location>
    <ligand>
        <name>Mg(2+)</name>
        <dbReference type="ChEBI" id="CHEBI:18420"/>
        <label>1</label>
        <note>catalytic</note>
    </ligand>
</feature>
<comment type="subcellular location">
    <subcellularLocation>
        <location evidence="2 11">Nucleus</location>
    </subcellularLocation>
</comment>
<keyword evidence="10 11" id="KW-0539">Nucleus</keyword>
<dbReference type="PANTHER" id="PTHR10682">
    <property type="entry name" value="POLY A POLYMERASE"/>
    <property type="match status" value="1"/>
</dbReference>
<keyword evidence="4 11" id="KW-0507">mRNA processing</keyword>
<dbReference type="SUPFAM" id="SSF81301">
    <property type="entry name" value="Nucleotidyltransferase"/>
    <property type="match status" value="1"/>
</dbReference>
<dbReference type="STRING" id="993615.L2GKI3"/>
<feature type="binding site" evidence="12">
    <location>
        <begin position="229"/>
        <end position="230"/>
    </location>
    <ligand>
        <name>ATP</name>
        <dbReference type="ChEBI" id="CHEBI:30616"/>
    </ligand>
</feature>
<evidence type="ECO:0000259" key="16">
    <source>
        <dbReference type="Pfam" id="PF04928"/>
    </source>
</evidence>
<evidence type="ECO:0000256" key="7">
    <source>
        <dbReference type="ARBA" id="ARBA00022741"/>
    </source>
</evidence>
<feature type="domain" description="Poly(A) polymerase nucleotidyltransferase" evidence="17">
    <location>
        <begin position="9"/>
        <end position="197"/>
    </location>
</feature>
<dbReference type="InterPro" id="IPR007010">
    <property type="entry name" value="PolA_pol_RNA-bd_dom"/>
</dbReference>
<evidence type="ECO:0000256" key="14">
    <source>
        <dbReference type="SAM" id="MobiDB-lite"/>
    </source>
</evidence>
<dbReference type="Proteomes" id="UP000011082">
    <property type="component" value="Unassembled WGS sequence"/>
</dbReference>
<evidence type="ECO:0000313" key="18">
    <source>
        <dbReference type="EMBL" id="ELA41119.1"/>
    </source>
</evidence>
<sequence>MNSANPKYGITGPASLKESTQESTQLANQMDKYLRESNFFESEDAGQTRERVLGRLDFLVKKFVEKTAPEGEQKNYGGKIFTFGSYRLGVHDRGADIDVLCVVPRHVSRKDFFTIFYEELGQDENVKEISKIEDAYVPIISLTYDGIPIDLTFARLNLPVIAENISLLNDTILRSMDEKCILSLNGSRVTDAILRLIPRVDVFHSALRAIKFWAKRRYIYGNAYGYFGGVTFSICVARICQMYPNLCAYDIVCKFFETYSSWKWPTPVQLCSIVDHNYNLKVWDPKVYPADKYHKMPVITPVYPSINSTHNVTQSTFILICSELARGNELMRSKAPFSKLFEVSGFFKKHKMFIEVRINSEDLQAFNIWEGYIQSKIRILCTKLENLENISLAAPFPKAFTGRSCKASNTDNIGGAASTGSKSSGISNKIEEYFTLFYIAVDVSINPSSSKKIFVGEPIGDFLNFVNSWEGKLPEMKIEINSKKKKEIQSMDFIKNLEQDK</sequence>
<comment type="cofactor">
    <cofactor evidence="13">
        <name>Mg(2+)</name>
        <dbReference type="ChEBI" id="CHEBI:18420"/>
    </cofactor>
    <text evidence="13">Binds 2 magnesium ions. Also active with manganese.</text>
</comment>
<dbReference type="Gene3D" id="3.30.70.590">
    <property type="entry name" value="Poly(A) polymerase predicted RNA binding domain"/>
    <property type="match status" value="1"/>
</dbReference>
<dbReference type="AlphaFoldDB" id="L2GKI3"/>
<feature type="binding site" evidence="12">
    <location>
        <begin position="96"/>
        <end position="98"/>
    </location>
    <ligand>
        <name>ATP</name>
        <dbReference type="ChEBI" id="CHEBI:30616"/>
    </ligand>
</feature>
<evidence type="ECO:0000256" key="2">
    <source>
        <dbReference type="ARBA" id="ARBA00004123"/>
    </source>
</evidence>
<evidence type="ECO:0000259" key="15">
    <source>
        <dbReference type="Pfam" id="PF04926"/>
    </source>
</evidence>
<dbReference type="PIRSF" id="PIRSF018425">
    <property type="entry name" value="PolyA_polymerase"/>
    <property type="match status" value="1"/>
</dbReference>
<evidence type="ECO:0000256" key="1">
    <source>
        <dbReference type="ARBA" id="ARBA00001936"/>
    </source>
</evidence>
<feature type="binding site" evidence="12">
    <location>
        <position position="220"/>
    </location>
    <ligand>
        <name>ATP</name>
        <dbReference type="ChEBI" id="CHEBI:30616"/>
    </ligand>
</feature>
<evidence type="ECO:0000256" key="5">
    <source>
        <dbReference type="ARBA" id="ARBA00022679"/>
    </source>
</evidence>
<keyword evidence="6 13" id="KW-0479">Metal-binding</keyword>
<dbReference type="FunCoup" id="L2GKI3">
    <property type="interactions" value="196"/>
</dbReference>
<evidence type="ECO:0000256" key="11">
    <source>
        <dbReference type="PIRNR" id="PIRNR018425"/>
    </source>
</evidence>
<accession>L2GKI3</accession>
<reference evidence="19" key="1">
    <citation type="submission" date="2011-05" db="EMBL/GenBank/DDBJ databases">
        <title>The genome sequence of Vittaforma corneae strain ATCC 50505.</title>
        <authorList>
            <consortium name="The Broad Institute Genome Sequencing Platform"/>
            <person name="Cuomo C."/>
            <person name="Didier E."/>
            <person name="Bowers L."/>
            <person name="Young S.K."/>
            <person name="Zeng Q."/>
            <person name="Gargeya S."/>
            <person name="Fitzgerald M."/>
            <person name="Haas B."/>
            <person name="Abouelleil A."/>
            <person name="Alvarado L."/>
            <person name="Arachchi H.M."/>
            <person name="Berlin A."/>
            <person name="Chapman S.B."/>
            <person name="Gearin G."/>
            <person name="Goldberg J."/>
            <person name="Griggs A."/>
            <person name="Gujja S."/>
            <person name="Hansen M."/>
            <person name="Heiman D."/>
            <person name="Howarth C."/>
            <person name="Larimer J."/>
            <person name="Lui A."/>
            <person name="MacDonald P.J.P."/>
            <person name="McCowen C."/>
            <person name="Montmayeur A."/>
            <person name="Murphy C."/>
            <person name="Neiman D."/>
            <person name="Pearson M."/>
            <person name="Priest M."/>
            <person name="Roberts A."/>
            <person name="Saif S."/>
            <person name="Shea T."/>
            <person name="Sisk P."/>
            <person name="Stolte C."/>
            <person name="Sykes S."/>
            <person name="Wortman J."/>
            <person name="Nusbaum C."/>
            <person name="Birren B."/>
        </authorList>
    </citation>
    <scope>NUCLEOTIDE SEQUENCE [LARGE SCALE GENOMIC DNA]</scope>
    <source>
        <strain evidence="19">ATCC 50505</strain>
    </source>
</reference>
<dbReference type="GO" id="GO:0046872">
    <property type="term" value="F:metal ion binding"/>
    <property type="evidence" value="ECO:0007669"/>
    <property type="project" value="UniProtKB-KW"/>
</dbReference>
<feature type="binding site" evidence="13">
    <location>
        <position position="98"/>
    </location>
    <ligand>
        <name>Mg(2+)</name>
        <dbReference type="ChEBI" id="CHEBI:18420"/>
        <label>1</label>
        <note>catalytic</note>
    </ligand>
</feature>
<feature type="region of interest" description="Disordered" evidence="14">
    <location>
        <begin position="1"/>
        <end position="26"/>
    </location>
</feature>
<dbReference type="SUPFAM" id="SSF55003">
    <property type="entry name" value="PAP/Archaeal CCA-adding enzyme, C-terminal domain"/>
    <property type="match status" value="1"/>
</dbReference>
<proteinExistence type="inferred from homology"/>
<comment type="similarity">
    <text evidence="3 11">Belongs to the poly(A) polymerase family.</text>
</comment>
<dbReference type="OrthoDB" id="412748at2759"/>
<dbReference type="Pfam" id="PF04926">
    <property type="entry name" value="PAP_RNA-bind"/>
    <property type="match status" value="1"/>
</dbReference>
<keyword evidence="19" id="KW-1185">Reference proteome</keyword>
<evidence type="ECO:0000256" key="3">
    <source>
        <dbReference type="ARBA" id="ARBA00010912"/>
    </source>
</evidence>
<dbReference type="VEuPathDB" id="MicrosporidiaDB:VICG_01818"/>
<dbReference type="RefSeq" id="XP_007605263.1">
    <property type="nucleotide sequence ID" value="XM_007605201.1"/>
</dbReference>
<evidence type="ECO:0000259" key="17">
    <source>
        <dbReference type="Pfam" id="PF20750"/>
    </source>
</evidence>
<evidence type="ECO:0000313" key="19">
    <source>
        <dbReference type="Proteomes" id="UP000011082"/>
    </source>
</evidence>
<dbReference type="OMA" id="PAYPAMC"/>
<dbReference type="GO" id="GO:0031123">
    <property type="term" value="P:RNA 3'-end processing"/>
    <property type="evidence" value="ECO:0007669"/>
    <property type="project" value="InterPro"/>
</dbReference>
<name>L2GKI3_VITCO</name>
<dbReference type="PANTHER" id="PTHR10682:SF10">
    <property type="entry name" value="POLYNUCLEOTIDE ADENYLYLTRANSFERASE"/>
    <property type="match status" value="1"/>
</dbReference>
<comment type="catalytic activity">
    <reaction evidence="11">
        <text>RNA(n) + ATP = RNA(n)-3'-adenine ribonucleotide + diphosphate</text>
        <dbReference type="Rhea" id="RHEA:11332"/>
        <dbReference type="Rhea" id="RHEA-COMP:14527"/>
        <dbReference type="Rhea" id="RHEA-COMP:17347"/>
        <dbReference type="ChEBI" id="CHEBI:30616"/>
        <dbReference type="ChEBI" id="CHEBI:33019"/>
        <dbReference type="ChEBI" id="CHEBI:140395"/>
        <dbReference type="ChEBI" id="CHEBI:173115"/>
        <dbReference type="EC" id="2.7.7.19"/>
    </reaction>
</comment>
<dbReference type="GeneID" id="19882528"/>
<dbReference type="FunFam" id="1.10.1410.10:FF:000001">
    <property type="entry name" value="Putative poly(A) polymerase gamma"/>
    <property type="match status" value="1"/>
</dbReference>
<keyword evidence="9 13" id="KW-0460">Magnesium</keyword>
<dbReference type="InterPro" id="IPR048840">
    <property type="entry name" value="PolA_pol_NTPase"/>
</dbReference>
<feature type="binding site" evidence="12">
    <location>
        <position position="211"/>
    </location>
    <ligand>
        <name>ATP</name>
        <dbReference type="ChEBI" id="CHEBI:30616"/>
    </ligand>
</feature>
<protein>
    <recommendedName>
        <fullName evidence="11">Poly(A) polymerase</fullName>
        <ecNumber evidence="11">2.7.7.19</ecNumber>
    </recommendedName>
</protein>
<dbReference type="InterPro" id="IPR007012">
    <property type="entry name" value="PolA_pol_cen_dom"/>
</dbReference>
<keyword evidence="7 11" id="KW-0547">Nucleotide-binding</keyword>
<comment type="function">
    <text evidence="11">Polymerase that creates the 3'-poly(A) tail of mRNA's.</text>
</comment>
<dbReference type="Gene3D" id="1.10.1410.10">
    <property type="match status" value="1"/>
</dbReference>
<evidence type="ECO:0000256" key="13">
    <source>
        <dbReference type="PIRSR" id="PIRSR018425-2"/>
    </source>
</evidence>
<dbReference type="InParanoid" id="L2GKI3"/>
<evidence type="ECO:0000256" key="6">
    <source>
        <dbReference type="ARBA" id="ARBA00022723"/>
    </source>
</evidence>
<evidence type="ECO:0000256" key="10">
    <source>
        <dbReference type="ARBA" id="ARBA00023242"/>
    </source>
</evidence>
<feature type="domain" description="Poly(A) polymerase RNA-binding" evidence="15">
    <location>
        <begin position="346"/>
        <end position="489"/>
    </location>
</feature>
<feature type="binding site" evidence="12">
    <location>
        <begin position="83"/>
        <end position="85"/>
    </location>
    <ligand>
        <name>ATP</name>
        <dbReference type="ChEBI" id="CHEBI:30616"/>
    </ligand>
</feature>
<dbReference type="InterPro" id="IPR011068">
    <property type="entry name" value="NuclTrfase_I-like_C"/>
</dbReference>
<organism evidence="18 19">
    <name type="scientific">Vittaforma corneae (strain ATCC 50505)</name>
    <name type="common">Microsporidian parasite</name>
    <name type="synonym">Nosema corneum</name>
    <dbReference type="NCBI Taxonomy" id="993615"/>
    <lineage>
        <taxon>Eukaryota</taxon>
        <taxon>Fungi</taxon>
        <taxon>Fungi incertae sedis</taxon>
        <taxon>Microsporidia</taxon>
        <taxon>Nosematidae</taxon>
        <taxon>Vittaforma</taxon>
    </lineage>
</organism>
<feature type="binding site" evidence="13">
    <location>
        <position position="96"/>
    </location>
    <ligand>
        <name>Mg(2+)</name>
        <dbReference type="ChEBI" id="CHEBI:18420"/>
        <label>2</label>
        <note>catalytic</note>
    </ligand>
</feature>
<dbReference type="HOGENOM" id="CLU_011511_4_1_1"/>
<comment type="cofactor">
    <cofactor evidence="1">
        <name>Mn(2+)</name>
        <dbReference type="ChEBI" id="CHEBI:29035"/>
    </cofactor>
</comment>
<gene>
    <name evidence="18" type="ORF">VICG_01818</name>
</gene>
<keyword evidence="8 11" id="KW-0067">ATP-binding</keyword>
<dbReference type="FunFam" id="3.30.460.10:FF:000002">
    <property type="entry name" value="Poly(A) polymerase alpha, putative"/>
    <property type="match status" value="1"/>
</dbReference>
<evidence type="ECO:0000256" key="8">
    <source>
        <dbReference type="ARBA" id="ARBA00022840"/>
    </source>
</evidence>
<keyword evidence="5 11" id="KW-0808">Transferase</keyword>
<dbReference type="Pfam" id="PF20750">
    <property type="entry name" value="PAP_NTPase"/>
    <property type="match status" value="1"/>
</dbReference>
<evidence type="ECO:0000256" key="9">
    <source>
        <dbReference type="ARBA" id="ARBA00022842"/>
    </source>
</evidence>
<feature type="binding site" evidence="13">
    <location>
        <position position="150"/>
    </location>
    <ligand>
        <name>Mg(2+)</name>
        <dbReference type="ChEBI" id="CHEBI:18420"/>
        <label>2</label>
        <note>catalytic</note>
    </ligand>
</feature>